<evidence type="ECO:0000313" key="6">
    <source>
        <dbReference type="Proteomes" id="UP001142462"/>
    </source>
</evidence>
<feature type="transmembrane region" description="Helical" evidence="3">
    <location>
        <begin position="305"/>
        <end position="329"/>
    </location>
</feature>
<sequence length="347" mass="36976">MDEREYAVLPEVPAEVIDRIEERVFAAIDEERDRDRALRPAPRRRRMWPGIVSGAAVLVLALAIAPAAVSWFDQPRGSEAAYDGSASSSEGGESAPLQGESVTAPVEGDDAAADREVIRTGSASVEVDDVDDAIDDIRALVERHRGHVEGLRVTEAAAEDAALPGASWVTVRVPADDLDAVVDALGDVGEVHDTELSAQDVTTQAVDLRARIAAAQASVDRLTELMAQARSVSELLEAEQSLSERQAQLESYQQELALLEDQVAMSSLTITLTTEPPVTAPDPAGFQDGLVAGWNGLVAAVSGAVVALGFLLPWLGAASIVAGACWLVVRLRRRRRARGEAVPENRR</sequence>
<keyword evidence="3" id="KW-0472">Membrane</keyword>
<evidence type="ECO:0000256" key="2">
    <source>
        <dbReference type="SAM" id="MobiDB-lite"/>
    </source>
</evidence>
<evidence type="ECO:0000313" key="5">
    <source>
        <dbReference type="EMBL" id="GLJ59934.1"/>
    </source>
</evidence>
<dbReference type="Pfam" id="PF14257">
    <property type="entry name" value="DUF4349"/>
    <property type="match status" value="1"/>
</dbReference>
<feature type="region of interest" description="Disordered" evidence="2">
    <location>
        <begin position="78"/>
        <end position="111"/>
    </location>
</feature>
<reference evidence="5" key="1">
    <citation type="journal article" date="2014" name="Int. J. Syst. Evol. Microbiol.">
        <title>Complete genome sequence of Corynebacterium casei LMG S-19264T (=DSM 44701T), isolated from a smear-ripened cheese.</title>
        <authorList>
            <consortium name="US DOE Joint Genome Institute (JGI-PGF)"/>
            <person name="Walter F."/>
            <person name="Albersmeier A."/>
            <person name="Kalinowski J."/>
            <person name="Ruckert C."/>
        </authorList>
    </citation>
    <scope>NUCLEOTIDE SEQUENCE</scope>
    <source>
        <strain evidence="5">VKM Ac-1020</strain>
    </source>
</reference>
<accession>A0A9W6LUV6</accession>
<proteinExistence type="predicted"/>
<comment type="caution">
    <text evidence="5">The sequence shown here is derived from an EMBL/GenBank/DDBJ whole genome shotgun (WGS) entry which is preliminary data.</text>
</comment>
<keyword evidence="3" id="KW-1133">Transmembrane helix</keyword>
<dbReference type="RefSeq" id="WP_271171672.1">
    <property type="nucleotide sequence ID" value="NZ_BSEJ01000001.1"/>
</dbReference>
<dbReference type="AlphaFoldDB" id="A0A9W6LUV6"/>
<feature type="domain" description="DUF4349" evidence="4">
    <location>
        <begin position="115"/>
        <end position="326"/>
    </location>
</feature>
<evidence type="ECO:0000259" key="4">
    <source>
        <dbReference type="Pfam" id="PF14257"/>
    </source>
</evidence>
<evidence type="ECO:0000256" key="1">
    <source>
        <dbReference type="SAM" id="Coils"/>
    </source>
</evidence>
<keyword evidence="1" id="KW-0175">Coiled coil</keyword>
<dbReference type="InterPro" id="IPR025645">
    <property type="entry name" value="DUF4349"/>
</dbReference>
<feature type="compositionally biased region" description="Low complexity" evidence="2">
    <location>
        <begin position="78"/>
        <end position="95"/>
    </location>
</feature>
<keyword evidence="3" id="KW-0812">Transmembrane</keyword>
<reference evidence="5" key="2">
    <citation type="submission" date="2023-01" db="EMBL/GenBank/DDBJ databases">
        <authorList>
            <person name="Sun Q."/>
            <person name="Evtushenko L."/>
        </authorList>
    </citation>
    <scope>NUCLEOTIDE SEQUENCE</scope>
    <source>
        <strain evidence="5">VKM Ac-1020</strain>
    </source>
</reference>
<organism evidence="5 6">
    <name type="scientific">Microbacterium barkeri</name>
    <dbReference type="NCBI Taxonomy" id="33917"/>
    <lineage>
        <taxon>Bacteria</taxon>
        <taxon>Bacillati</taxon>
        <taxon>Actinomycetota</taxon>
        <taxon>Actinomycetes</taxon>
        <taxon>Micrococcales</taxon>
        <taxon>Microbacteriaceae</taxon>
        <taxon>Microbacterium</taxon>
    </lineage>
</organism>
<dbReference type="Proteomes" id="UP001142462">
    <property type="component" value="Unassembled WGS sequence"/>
</dbReference>
<keyword evidence="6" id="KW-1185">Reference proteome</keyword>
<name>A0A9W6LUV6_9MICO</name>
<gene>
    <name evidence="5" type="ORF">GCM10017576_00630</name>
</gene>
<feature type="transmembrane region" description="Helical" evidence="3">
    <location>
        <begin position="48"/>
        <end position="72"/>
    </location>
</feature>
<evidence type="ECO:0000256" key="3">
    <source>
        <dbReference type="SAM" id="Phobius"/>
    </source>
</evidence>
<protein>
    <recommendedName>
        <fullName evidence="4">DUF4349 domain-containing protein</fullName>
    </recommendedName>
</protein>
<feature type="coiled-coil region" evidence="1">
    <location>
        <begin position="205"/>
        <end position="269"/>
    </location>
</feature>
<dbReference type="EMBL" id="BSEJ01000001">
    <property type="protein sequence ID" value="GLJ59934.1"/>
    <property type="molecule type" value="Genomic_DNA"/>
</dbReference>